<evidence type="ECO:0000313" key="3">
    <source>
        <dbReference type="Proteomes" id="UP000803884"/>
    </source>
</evidence>
<proteinExistence type="predicted"/>
<comment type="caution">
    <text evidence="2">The sequence shown here is derived from an EMBL/GenBank/DDBJ whole genome shotgun (WGS) entry which is preliminary data.</text>
</comment>
<sequence>MFGFSLYQSACLYASVTAFSATWIALALPIQHGKAGPFNYHRAIRQGRRIPWRRIPGMKI</sequence>
<keyword evidence="1" id="KW-0472">Membrane</keyword>
<keyword evidence="1" id="KW-1133">Transmembrane helix</keyword>
<name>A0AB34KW31_9PEZI</name>
<dbReference type="RefSeq" id="XP_069232379.1">
    <property type="nucleotide sequence ID" value="XM_069370699.1"/>
</dbReference>
<reference evidence="2 3" key="1">
    <citation type="journal article" date="2020" name="Microbiol. Resour. Announc.">
        <title>Draft Genome Sequence of a Cladosporium Species Isolated from the Mesophotic Ascidian Didemnum maculosum.</title>
        <authorList>
            <person name="Gioti A."/>
            <person name="Siaperas R."/>
            <person name="Nikolaivits E."/>
            <person name="Le Goff G."/>
            <person name="Ouazzani J."/>
            <person name="Kotoulas G."/>
            <person name="Topakas E."/>
        </authorList>
    </citation>
    <scope>NUCLEOTIDE SEQUENCE [LARGE SCALE GENOMIC DNA]</scope>
    <source>
        <strain evidence="2 3">TM138-S3</strain>
    </source>
</reference>
<dbReference type="EMBL" id="JAAQHG020000005">
    <property type="protein sequence ID" value="KAL1589274.1"/>
    <property type="molecule type" value="Genomic_DNA"/>
</dbReference>
<keyword evidence="3" id="KW-1185">Reference proteome</keyword>
<dbReference type="GeneID" id="96003537"/>
<organism evidence="2 3">
    <name type="scientific">Cladosporium halotolerans</name>
    <dbReference type="NCBI Taxonomy" id="1052096"/>
    <lineage>
        <taxon>Eukaryota</taxon>
        <taxon>Fungi</taxon>
        <taxon>Dikarya</taxon>
        <taxon>Ascomycota</taxon>
        <taxon>Pezizomycotina</taxon>
        <taxon>Dothideomycetes</taxon>
        <taxon>Dothideomycetidae</taxon>
        <taxon>Cladosporiales</taxon>
        <taxon>Cladosporiaceae</taxon>
        <taxon>Cladosporium</taxon>
    </lineage>
</organism>
<keyword evidence="1" id="KW-0812">Transmembrane</keyword>
<dbReference type="Proteomes" id="UP000803884">
    <property type="component" value="Unassembled WGS sequence"/>
</dbReference>
<gene>
    <name evidence="2" type="ORF">WHR41_02093</name>
</gene>
<dbReference type="AlphaFoldDB" id="A0AB34KW31"/>
<feature type="transmembrane region" description="Helical" evidence="1">
    <location>
        <begin position="6"/>
        <end position="28"/>
    </location>
</feature>
<evidence type="ECO:0000256" key="1">
    <source>
        <dbReference type="SAM" id="Phobius"/>
    </source>
</evidence>
<protein>
    <submittedName>
        <fullName evidence="2">Uncharacterized protein</fullName>
    </submittedName>
</protein>
<evidence type="ECO:0000313" key="2">
    <source>
        <dbReference type="EMBL" id="KAL1589274.1"/>
    </source>
</evidence>
<accession>A0AB34KW31</accession>